<dbReference type="PANTHER" id="PTHR30151">
    <property type="entry name" value="ALKANE SULFONATE ABC TRANSPORTER-RELATED, MEMBRANE SUBUNIT"/>
    <property type="match status" value="1"/>
</dbReference>
<dbReference type="GO" id="GO:0055085">
    <property type="term" value="P:transmembrane transport"/>
    <property type="evidence" value="ECO:0007669"/>
    <property type="project" value="InterPro"/>
</dbReference>
<comment type="caution">
    <text evidence="9">The sequence shown here is derived from an EMBL/GenBank/DDBJ whole genome shotgun (WGS) entry which is preliminary data.</text>
</comment>
<protein>
    <recommendedName>
        <fullName evidence="8">ABC transmembrane type-1 domain-containing protein</fullName>
    </recommendedName>
</protein>
<keyword evidence="3" id="KW-1003">Cell membrane</keyword>
<keyword evidence="2 7" id="KW-0813">Transport</keyword>
<comment type="subcellular location">
    <subcellularLocation>
        <location evidence="1 7">Cell membrane</location>
        <topology evidence="1 7">Multi-pass membrane protein</topology>
    </subcellularLocation>
</comment>
<dbReference type="Pfam" id="PF00528">
    <property type="entry name" value="BPD_transp_1"/>
    <property type="match status" value="1"/>
</dbReference>
<evidence type="ECO:0000256" key="1">
    <source>
        <dbReference type="ARBA" id="ARBA00004651"/>
    </source>
</evidence>
<gene>
    <name evidence="9" type="ORF">CAFE_22460</name>
</gene>
<evidence type="ECO:0000256" key="3">
    <source>
        <dbReference type="ARBA" id="ARBA00022475"/>
    </source>
</evidence>
<evidence type="ECO:0000259" key="8">
    <source>
        <dbReference type="PROSITE" id="PS50928"/>
    </source>
</evidence>
<evidence type="ECO:0000256" key="6">
    <source>
        <dbReference type="ARBA" id="ARBA00023136"/>
    </source>
</evidence>
<dbReference type="PANTHER" id="PTHR30151:SF0">
    <property type="entry name" value="ABC TRANSPORTER PERMEASE PROTEIN MJ0413-RELATED"/>
    <property type="match status" value="1"/>
</dbReference>
<name>A0A6N8I1D3_9FIRM</name>
<dbReference type="InterPro" id="IPR035906">
    <property type="entry name" value="MetI-like_sf"/>
</dbReference>
<feature type="transmembrane region" description="Helical" evidence="7">
    <location>
        <begin position="58"/>
        <end position="86"/>
    </location>
</feature>
<dbReference type="AlphaFoldDB" id="A0A6N8I1D3"/>
<reference evidence="9 10" key="1">
    <citation type="submission" date="2019-09" db="EMBL/GenBank/DDBJ databases">
        <title>Genome sequence of Clostridium sp. EA1.</title>
        <authorList>
            <person name="Poehlein A."/>
            <person name="Bengelsdorf F.R."/>
            <person name="Daniel R."/>
        </authorList>
    </citation>
    <scope>NUCLEOTIDE SEQUENCE [LARGE SCALE GENOMIC DNA]</scope>
    <source>
        <strain evidence="9 10">EA1</strain>
    </source>
</reference>
<dbReference type="EMBL" id="VWXL01000058">
    <property type="protein sequence ID" value="MVB11527.1"/>
    <property type="molecule type" value="Genomic_DNA"/>
</dbReference>
<feature type="transmembrane region" description="Helical" evidence="7">
    <location>
        <begin position="173"/>
        <end position="194"/>
    </location>
</feature>
<evidence type="ECO:0000256" key="2">
    <source>
        <dbReference type="ARBA" id="ARBA00022448"/>
    </source>
</evidence>
<dbReference type="PROSITE" id="PS50928">
    <property type="entry name" value="ABC_TM1"/>
    <property type="match status" value="1"/>
</dbReference>
<dbReference type="GO" id="GO:0005886">
    <property type="term" value="C:plasma membrane"/>
    <property type="evidence" value="ECO:0007669"/>
    <property type="project" value="UniProtKB-SubCell"/>
</dbReference>
<dbReference type="InterPro" id="IPR000515">
    <property type="entry name" value="MetI-like"/>
</dbReference>
<keyword evidence="4 7" id="KW-0812">Transmembrane</keyword>
<evidence type="ECO:0000256" key="7">
    <source>
        <dbReference type="RuleBase" id="RU363032"/>
    </source>
</evidence>
<dbReference type="RefSeq" id="WP_156990708.1">
    <property type="nucleotide sequence ID" value="NZ_VWXL01000058.1"/>
</dbReference>
<feature type="domain" description="ABC transmembrane type-1" evidence="8">
    <location>
        <begin position="60"/>
        <end position="245"/>
    </location>
</feature>
<feature type="transmembrane region" description="Helical" evidence="7">
    <location>
        <begin position="127"/>
        <end position="144"/>
    </location>
</feature>
<keyword evidence="5 7" id="KW-1133">Transmembrane helix</keyword>
<accession>A0A6N8I1D3</accession>
<evidence type="ECO:0000313" key="9">
    <source>
        <dbReference type="EMBL" id="MVB11527.1"/>
    </source>
</evidence>
<dbReference type="Gene3D" id="1.10.3720.10">
    <property type="entry name" value="MetI-like"/>
    <property type="match status" value="1"/>
</dbReference>
<dbReference type="CDD" id="cd06261">
    <property type="entry name" value="TM_PBP2"/>
    <property type="match status" value="1"/>
</dbReference>
<proteinExistence type="inferred from homology"/>
<feature type="transmembrane region" description="Helical" evidence="7">
    <location>
        <begin position="98"/>
        <end position="121"/>
    </location>
</feature>
<evidence type="ECO:0000313" key="10">
    <source>
        <dbReference type="Proteomes" id="UP000469440"/>
    </source>
</evidence>
<feature type="transmembrane region" description="Helical" evidence="7">
    <location>
        <begin position="226"/>
        <end position="245"/>
    </location>
</feature>
<dbReference type="Proteomes" id="UP000469440">
    <property type="component" value="Unassembled WGS sequence"/>
</dbReference>
<feature type="transmembrane region" description="Helical" evidence="7">
    <location>
        <begin position="12"/>
        <end position="31"/>
    </location>
</feature>
<organism evidence="9 10">
    <name type="scientific">Caproicibacter fermentans</name>
    <dbReference type="NCBI Taxonomy" id="2576756"/>
    <lineage>
        <taxon>Bacteria</taxon>
        <taxon>Bacillati</taxon>
        <taxon>Bacillota</taxon>
        <taxon>Clostridia</taxon>
        <taxon>Eubacteriales</taxon>
        <taxon>Acutalibacteraceae</taxon>
        <taxon>Caproicibacter</taxon>
    </lineage>
</organism>
<dbReference type="SUPFAM" id="SSF161098">
    <property type="entry name" value="MetI-like"/>
    <property type="match status" value="1"/>
</dbReference>
<sequence length="266" mass="29544">MISIIKSKKILRRFFVGCISITFWICVWQWAYLAVGEEILVVSPLEVLNRLGVLLRHWSFWMTVILSMFRILEGFLLGIFLGTGFAILTEVSRVGSALLRPVIGIMKATPVASFIILALVWMKSSQVPVFASVLIVLPILWANVSEGIRKTDRSLLQMAEMYRFGRVGTVKKVYLPSVLPYFTAACTTGMGMAWKGGVAAEVLSSLPLSLGGEIYRSKIYLETTDLFAWTAVVILLSVLLERAMLCAVKAAGVRFGFYSGEGYDEH</sequence>
<comment type="similarity">
    <text evidence="7">Belongs to the binding-protein-dependent transport system permease family.</text>
</comment>
<dbReference type="OrthoDB" id="308958at2"/>
<keyword evidence="10" id="KW-1185">Reference proteome</keyword>
<keyword evidence="6 7" id="KW-0472">Membrane</keyword>
<evidence type="ECO:0000256" key="5">
    <source>
        <dbReference type="ARBA" id="ARBA00022989"/>
    </source>
</evidence>
<evidence type="ECO:0000256" key="4">
    <source>
        <dbReference type="ARBA" id="ARBA00022692"/>
    </source>
</evidence>